<evidence type="ECO:0000259" key="2">
    <source>
        <dbReference type="PROSITE" id="PS51841"/>
    </source>
</evidence>
<protein>
    <recommendedName>
        <fullName evidence="2">LTD domain-containing protein</fullName>
    </recommendedName>
</protein>
<dbReference type="AlphaFoldDB" id="A0A518CWJ9"/>
<sequence length="694" mass="70852" precursor="true">MKHATLLLAGAALAATAAPAGAQTLFGNACAGQSGLVPTLQNVGLPIVGDTWQLEISGVPSGFGYLLVGLSNSFSPLVGSTLPVDLGTLLADPAWAGCDLNIDPGFLIQTHSLDALGKKTLLFPGFPPGSIYFQWLGLDPDFLAFSKIAGLSQGLEMEGRLPSGVDPGDLVITEISKDTSFAFDSQGEWIELYNTTGSAIDIEGFVLRDDDGDTHTIDAAGFGVVVPAGGYITLGIDGDCTLNGGISHAYVYSGFFMSNGSDEVVLEDFNQIVIDAVAYDNGVTFPDDEGATLSLDPTKLNAVDNDDGANWSSATCPLGVGCGFIYATDLGTPGADNGTCTTPPPPVSTGAVVFVEVMKDPLAVDDLFGEWFEIVNATGAAVDLDGYTFASGLQVFTVAGPLVVPAGGRQLFMRDNDALDNGGIDGAALGAYEYDPNGGGLWNMGNGAETLQVFDSLGTLVGRLAYDDGVLFPDDEGVAFGLDPAVAATEANTDDGANWCNQSSVIPGGTDLGTPGAANDACIFVPACLGSGEIIVTEFMQNPSAVGDGVGEWIEIHNTTAGSIDIEGWILRDNDTDSHVIDNGGSGVFVPAGGYLVLGVSGDTFVNGGVNVGYVYSGVNLGNSDDEIVLENGAGVVCCVEYDNGATFPDGNGAAAQLDPTKLDVASAADGANWSLATTPFGAGDLGTPGSVNP</sequence>
<feature type="chain" id="PRO_5022049167" description="LTD domain-containing protein" evidence="1">
    <location>
        <begin position="23"/>
        <end position="694"/>
    </location>
</feature>
<name>A0A518CWJ9_9BACT</name>
<evidence type="ECO:0000256" key="1">
    <source>
        <dbReference type="SAM" id="SignalP"/>
    </source>
</evidence>
<accession>A0A518CWJ9</accession>
<feature type="domain" description="LTD" evidence="2">
    <location>
        <begin position="530"/>
        <end position="650"/>
    </location>
</feature>
<dbReference type="Gene3D" id="2.60.40.1260">
    <property type="entry name" value="Lamin Tail domain"/>
    <property type="match status" value="1"/>
</dbReference>
<keyword evidence="4" id="KW-1185">Reference proteome</keyword>
<dbReference type="OrthoDB" id="223420at2"/>
<gene>
    <name evidence="3" type="ORF">Pla163_07100</name>
</gene>
<dbReference type="PROSITE" id="PS51841">
    <property type="entry name" value="LTD"/>
    <property type="match status" value="2"/>
</dbReference>
<dbReference type="InterPro" id="IPR036415">
    <property type="entry name" value="Lamin_tail_dom_sf"/>
</dbReference>
<feature type="signal peptide" evidence="1">
    <location>
        <begin position="1"/>
        <end position="22"/>
    </location>
</feature>
<feature type="domain" description="LTD" evidence="2">
    <location>
        <begin position="166"/>
        <end position="299"/>
    </location>
</feature>
<dbReference type="InterPro" id="IPR001322">
    <property type="entry name" value="Lamin_tail_dom"/>
</dbReference>
<organism evidence="3 4">
    <name type="scientific">Rohdeia mirabilis</name>
    <dbReference type="NCBI Taxonomy" id="2528008"/>
    <lineage>
        <taxon>Bacteria</taxon>
        <taxon>Pseudomonadati</taxon>
        <taxon>Planctomycetota</taxon>
        <taxon>Planctomycetia</taxon>
        <taxon>Planctomycetia incertae sedis</taxon>
        <taxon>Rohdeia</taxon>
    </lineage>
</organism>
<keyword evidence="1" id="KW-0732">Signal</keyword>
<evidence type="ECO:0000313" key="4">
    <source>
        <dbReference type="Proteomes" id="UP000319342"/>
    </source>
</evidence>
<proteinExistence type="predicted"/>
<dbReference type="Pfam" id="PF00932">
    <property type="entry name" value="LTD"/>
    <property type="match status" value="2"/>
</dbReference>
<dbReference type="Proteomes" id="UP000319342">
    <property type="component" value="Chromosome"/>
</dbReference>
<evidence type="ECO:0000313" key="3">
    <source>
        <dbReference type="EMBL" id="QDU83611.1"/>
    </source>
</evidence>
<dbReference type="EMBL" id="CP036290">
    <property type="protein sequence ID" value="QDU83611.1"/>
    <property type="molecule type" value="Genomic_DNA"/>
</dbReference>
<dbReference type="RefSeq" id="WP_145183623.1">
    <property type="nucleotide sequence ID" value="NZ_CP036290.1"/>
</dbReference>
<dbReference type="SUPFAM" id="SSF74853">
    <property type="entry name" value="Lamin A/C globular tail domain"/>
    <property type="match status" value="2"/>
</dbReference>
<reference evidence="3 4" key="1">
    <citation type="submission" date="2019-02" db="EMBL/GenBank/DDBJ databases">
        <title>Deep-cultivation of Planctomycetes and their phenomic and genomic characterization uncovers novel biology.</title>
        <authorList>
            <person name="Wiegand S."/>
            <person name="Jogler M."/>
            <person name="Boedeker C."/>
            <person name="Pinto D."/>
            <person name="Vollmers J."/>
            <person name="Rivas-Marin E."/>
            <person name="Kohn T."/>
            <person name="Peeters S.H."/>
            <person name="Heuer A."/>
            <person name="Rast P."/>
            <person name="Oberbeckmann S."/>
            <person name="Bunk B."/>
            <person name="Jeske O."/>
            <person name="Meyerdierks A."/>
            <person name="Storesund J.E."/>
            <person name="Kallscheuer N."/>
            <person name="Luecker S."/>
            <person name="Lage O.M."/>
            <person name="Pohl T."/>
            <person name="Merkel B.J."/>
            <person name="Hornburger P."/>
            <person name="Mueller R.-W."/>
            <person name="Bruemmer F."/>
            <person name="Labrenz M."/>
            <person name="Spormann A.M."/>
            <person name="Op den Camp H."/>
            <person name="Overmann J."/>
            <person name="Amann R."/>
            <person name="Jetten M.S.M."/>
            <person name="Mascher T."/>
            <person name="Medema M.H."/>
            <person name="Devos D.P."/>
            <person name="Kaster A.-K."/>
            <person name="Ovreas L."/>
            <person name="Rohde M."/>
            <person name="Galperin M.Y."/>
            <person name="Jogler C."/>
        </authorList>
    </citation>
    <scope>NUCLEOTIDE SEQUENCE [LARGE SCALE GENOMIC DNA]</scope>
    <source>
        <strain evidence="3 4">Pla163</strain>
    </source>
</reference>